<dbReference type="Pfam" id="PF13191">
    <property type="entry name" value="AAA_16"/>
    <property type="match status" value="1"/>
</dbReference>
<dbReference type="InterPro" id="IPR041664">
    <property type="entry name" value="AAA_16"/>
</dbReference>
<dbReference type="InterPro" id="IPR008266">
    <property type="entry name" value="Tyr_kinase_AS"/>
</dbReference>
<dbReference type="EMBL" id="CP042467">
    <property type="protein sequence ID" value="QED29712.1"/>
    <property type="molecule type" value="Genomic_DNA"/>
</dbReference>
<evidence type="ECO:0000259" key="6">
    <source>
        <dbReference type="PROSITE" id="PS50011"/>
    </source>
</evidence>
<reference evidence="7 8" key="1">
    <citation type="submission" date="2019-08" db="EMBL/GenBank/DDBJ databases">
        <authorList>
            <person name="Liang Q."/>
        </authorList>
    </citation>
    <scope>NUCLEOTIDE SEQUENCE [LARGE SCALE GENOMIC DNA]</scope>
    <source>
        <strain evidence="7 8">V1718</strain>
    </source>
</reference>
<feature type="region of interest" description="Disordered" evidence="5">
    <location>
        <begin position="1050"/>
        <end position="1070"/>
    </location>
</feature>
<dbReference type="SMART" id="SM00028">
    <property type="entry name" value="TPR"/>
    <property type="match status" value="3"/>
</dbReference>
<dbReference type="AlphaFoldDB" id="A0A5B8XUU0"/>
<keyword evidence="1" id="KW-0808">Transferase</keyword>
<name>A0A5B8XUU0_9DELT</name>
<evidence type="ECO:0000256" key="3">
    <source>
        <dbReference type="ARBA" id="ARBA00022777"/>
    </source>
</evidence>
<dbReference type="PROSITE" id="PS00109">
    <property type="entry name" value="PROTEIN_KINASE_TYR"/>
    <property type="match status" value="1"/>
</dbReference>
<proteinExistence type="predicted"/>
<dbReference type="InterPro" id="IPR011990">
    <property type="entry name" value="TPR-like_helical_dom_sf"/>
</dbReference>
<evidence type="ECO:0000313" key="8">
    <source>
        <dbReference type="Proteomes" id="UP000321595"/>
    </source>
</evidence>
<dbReference type="SUPFAM" id="SSF48452">
    <property type="entry name" value="TPR-like"/>
    <property type="match status" value="2"/>
</dbReference>
<keyword evidence="2" id="KW-0547">Nucleotide-binding</keyword>
<dbReference type="Gene3D" id="3.30.200.20">
    <property type="entry name" value="Phosphorylase Kinase, domain 1"/>
    <property type="match status" value="1"/>
</dbReference>
<dbReference type="Proteomes" id="UP000321595">
    <property type="component" value="Chromosome"/>
</dbReference>
<evidence type="ECO:0000256" key="1">
    <source>
        <dbReference type="ARBA" id="ARBA00022679"/>
    </source>
</evidence>
<dbReference type="InterPro" id="IPR019734">
    <property type="entry name" value="TPR_rpt"/>
</dbReference>
<dbReference type="PANTHER" id="PTHR43289:SF6">
    <property type="entry name" value="SERINE_THREONINE-PROTEIN KINASE NEKL-3"/>
    <property type="match status" value="1"/>
</dbReference>
<dbReference type="InterPro" id="IPR011009">
    <property type="entry name" value="Kinase-like_dom_sf"/>
</dbReference>
<dbReference type="Gene3D" id="1.25.40.10">
    <property type="entry name" value="Tetratricopeptide repeat domain"/>
    <property type="match status" value="2"/>
</dbReference>
<dbReference type="PANTHER" id="PTHR43289">
    <property type="entry name" value="MITOGEN-ACTIVATED PROTEIN KINASE KINASE KINASE 20-RELATED"/>
    <property type="match status" value="1"/>
</dbReference>
<dbReference type="GO" id="GO:0005524">
    <property type="term" value="F:ATP binding"/>
    <property type="evidence" value="ECO:0007669"/>
    <property type="project" value="UniProtKB-KW"/>
</dbReference>
<keyword evidence="8" id="KW-1185">Reference proteome</keyword>
<dbReference type="CDD" id="cd14014">
    <property type="entry name" value="STKc_PknB_like"/>
    <property type="match status" value="1"/>
</dbReference>
<dbReference type="KEGG" id="bbae:FRD01_21215"/>
<dbReference type="PROSITE" id="PS50011">
    <property type="entry name" value="PROTEIN_KINASE_DOM"/>
    <property type="match status" value="1"/>
</dbReference>
<evidence type="ECO:0000256" key="5">
    <source>
        <dbReference type="SAM" id="MobiDB-lite"/>
    </source>
</evidence>
<dbReference type="SUPFAM" id="SSF56112">
    <property type="entry name" value="Protein kinase-like (PK-like)"/>
    <property type="match status" value="1"/>
</dbReference>
<accession>A0A5B8XUU0</accession>
<keyword evidence="3 7" id="KW-0418">Kinase</keyword>
<dbReference type="OrthoDB" id="5476410at2"/>
<sequence>MRHLMGRTERLAQPMSFGKYELVARLAHGRMGDVYKGKSHGVEGFEKIFVVKVLNQALTQNPSFVEAVIEEAKRTVTLSHANVAQVFDLGLEEASGQYYVAQEFVGGFDLRRTLELSRVVRPLPYEIAMYIASEIAKGLDYAHRRKDYNFNSLNLVHGDLSPRNVMLSFEGEVKVTDFGLARAFEFIPVLDDDDGLMRIKYAAPEVLKGAPRSQRADLYSLGLLLWEMLAGHHPYDAANLESARRKAEEADVPSIQSVVDVPRPIAQLLEMLLTPDPAGRVETANQAYEDMAAFIFGNNLRADARALSLYIRELKRHEQKIEPSESTMEFGIPEISLSEIKALNPDSEAADRTNAEIPSHKIMEAMGGPSRPALPGALEEIFLSVRGGRGKAVLVDGDFGRGREFLADILQEGVAWRGNTLSFSAQISQDDRFVPFGLMGDMVATLLGVEGERNVELALRDMGISEEAIETYLSVRVIGRISQSSPVEKSAHLLEIVERVVSDATETGPLVVVIDRLEEVDSVSLNALRHLVEDIGTRSLMLVMFTQNAGAMRAAFNLGHPENLEALRVSGEAEADLSDHVDFTPDESQVLAMLAIAAVTLTPSDLTLLTGLPSDRVMKASTELVNRGLVRAPQTGIFLIGSRATQEWLYSRLSFMEIEQRASAFARILRQRAYRTQSLRHHATLIRCFALAGDRRRMLREGQNYSKWLENGGWYESALEFYQHAASLVGATRVGTPQARIGFLLNRAELALQMARIDLCRTSLEPVQALSEMVRSDVAAVRGQLLLGQMAMQEDDLDEAHRHFKRALESARSLHDPDLLAFGMLASARWHHRYGDSVASQALLDGALHLYERYGTYRMDLQMRALLLNRATRIFSSRGMLTRARSLVSDLERMAESSPLATVRIRALWARAVINNYEGKHADASNILNHAIVLAQSHGLVALEIETLRELAISELLGGRYRETINATGYLLQLSEIHRDFYSTQRALDLQATASCMLGVDTQDSLNHLQTSLIRAKEREVPKDILRCHQNLAKALEALGRHDEAEFHKAQTLSSRGPGQSVVAQSLNGV</sequence>
<dbReference type="Pfam" id="PF00069">
    <property type="entry name" value="Pkinase"/>
    <property type="match status" value="1"/>
</dbReference>
<dbReference type="InterPro" id="IPR000719">
    <property type="entry name" value="Prot_kinase_dom"/>
</dbReference>
<evidence type="ECO:0000256" key="4">
    <source>
        <dbReference type="ARBA" id="ARBA00022840"/>
    </source>
</evidence>
<organism evidence="7 8">
    <name type="scientific">Microvenator marinus</name>
    <dbReference type="NCBI Taxonomy" id="2600177"/>
    <lineage>
        <taxon>Bacteria</taxon>
        <taxon>Deltaproteobacteria</taxon>
        <taxon>Bradymonadales</taxon>
        <taxon>Microvenatoraceae</taxon>
        <taxon>Microvenator</taxon>
    </lineage>
</organism>
<evidence type="ECO:0000256" key="2">
    <source>
        <dbReference type="ARBA" id="ARBA00022741"/>
    </source>
</evidence>
<evidence type="ECO:0000313" key="7">
    <source>
        <dbReference type="EMBL" id="QED29712.1"/>
    </source>
</evidence>
<feature type="compositionally biased region" description="Polar residues" evidence="5">
    <location>
        <begin position="1051"/>
        <end position="1070"/>
    </location>
</feature>
<feature type="domain" description="Protein kinase" evidence="6">
    <location>
        <begin position="20"/>
        <end position="295"/>
    </location>
</feature>
<keyword evidence="4" id="KW-0067">ATP-binding</keyword>
<dbReference type="Gene3D" id="1.10.510.10">
    <property type="entry name" value="Transferase(Phosphotransferase) domain 1"/>
    <property type="match status" value="1"/>
</dbReference>
<protein>
    <submittedName>
        <fullName evidence="7">Serine/threonine-protein kinase PknK</fullName>
    </submittedName>
</protein>
<gene>
    <name evidence="7" type="ORF">FRD01_21215</name>
</gene>
<dbReference type="GO" id="GO:0004674">
    <property type="term" value="F:protein serine/threonine kinase activity"/>
    <property type="evidence" value="ECO:0007669"/>
    <property type="project" value="TreeGrafter"/>
</dbReference>